<evidence type="ECO:0000313" key="1">
    <source>
        <dbReference type="EMBL" id="EXB94624.1"/>
    </source>
</evidence>
<proteinExistence type="predicted"/>
<gene>
    <name evidence="1" type="ORF">L484_005781</name>
</gene>
<evidence type="ECO:0008006" key="3">
    <source>
        <dbReference type="Google" id="ProtNLM"/>
    </source>
</evidence>
<dbReference type="eggNOG" id="ENOG502QWJD">
    <property type="taxonomic scope" value="Eukaryota"/>
</dbReference>
<sequence>MGDYRSESVMHWVWEASRAILFGKTPRSPFDLMATSSSQTLTAPYYTNKSSTLSHGEYILSRPKYNRTYSMLELESDGNLKAYAYYEHVDWDSWEVSFKLFGIENGNSQSECRLPRKCGELRVCENNQCVACSSSKGFRGWTKNCAPPTIGKYGWGRGCGGEKVEYFEVGNLAHFLNWYKEGDGPMKLVECKEKCNKDCGSCGVFYDEKASKCVVMYELYTLSKVSNSSIVGYIKMIK</sequence>
<dbReference type="Proteomes" id="UP000030645">
    <property type="component" value="Unassembled WGS sequence"/>
</dbReference>
<protein>
    <recommendedName>
        <fullName evidence="3">Apple domain-containing protein</fullName>
    </recommendedName>
</protein>
<dbReference type="EMBL" id="KE345165">
    <property type="protein sequence ID" value="EXB94624.1"/>
    <property type="molecule type" value="Genomic_DNA"/>
</dbReference>
<dbReference type="AlphaFoldDB" id="W9RJQ4"/>
<accession>W9RJQ4</accession>
<keyword evidence="2" id="KW-1185">Reference proteome</keyword>
<name>W9RJQ4_9ROSA</name>
<reference evidence="2" key="1">
    <citation type="submission" date="2013-01" db="EMBL/GenBank/DDBJ databases">
        <title>Draft Genome Sequence of a Mulberry Tree, Morus notabilis C.K. Schneid.</title>
        <authorList>
            <person name="He N."/>
            <person name="Zhao S."/>
        </authorList>
    </citation>
    <scope>NUCLEOTIDE SEQUENCE</scope>
</reference>
<dbReference type="STRING" id="981085.W9RJQ4"/>
<organism evidence="1 2">
    <name type="scientific">Morus notabilis</name>
    <dbReference type="NCBI Taxonomy" id="981085"/>
    <lineage>
        <taxon>Eukaryota</taxon>
        <taxon>Viridiplantae</taxon>
        <taxon>Streptophyta</taxon>
        <taxon>Embryophyta</taxon>
        <taxon>Tracheophyta</taxon>
        <taxon>Spermatophyta</taxon>
        <taxon>Magnoliopsida</taxon>
        <taxon>eudicotyledons</taxon>
        <taxon>Gunneridae</taxon>
        <taxon>Pentapetalae</taxon>
        <taxon>rosids</taxon>
        <taxon>fabids</taxon>
        <taxon>Rosales</taxon>
        <taxon>Moraceae</taxon>
        <taxon>Moreae</taxon>
        <taxon>Morus</taxon>
    </lineage>
</organism>
<evidence type="ECO:0000313" key="2">
    <source>
        <dbReference type="Proteomes" id="UP000030645"/>
    </source>
</evidence>